<protein>
    <recommendedName>
        <fullName evidence="15">Beta-1,4-N-acetylgalactosaminyltransferase bre-4</fullName>
    </recommendedName>
</protein>
<comment type="similarity">
    <text evidence="3">Belongs to the glycosyltransferase 7 family.</text>
</comment>
<evidence type="ECO:0000256" key="6">
    <source>
        <dbReference type="ARBA" id="ARBA00022692"/>
    </source>
</evidence>
<accession>A0ABD0YV59</accession>
<evidence type="ECO:0000256" key="10">
    <source>
        <dbReference type="ARBA" id="ARBA00023180"/>
    </source>
</evidence>
<dbReference type="CDD" id="cd00899">
    <property type="entry name" value="b4GalT"/>
    <property type="match status" value="1"/>
</dbReference>
<comment type="pathway">
    <text evidence="2">Protein modification; protein glycosylation.</text>
</comment>
<dbReference type="InterPro" id="IPR027791">
    <property type="entry name" value="Galactosyl_T_C"/>
</dbReference>
<dbReference type="SUPFAM" id="SSF53448">
    <property type="entry name" value="Nucleotide-diphospho-sugar transferases"/>
    <property type="match status" value="1"/>
</dbReference>
<dbReference type="GO" id="GO:0016020">
    <property type="term" value="C:membrane"/>
    <property type="evidence" value="ECO:0007669"/>
    <property type="project" value="UniProtKB-SubCell"/>
</dbReference>
<gene>
    <name evidence="13" type="ORF">AAG570_006808</name>
</gene>
<dbReference type="EMBL" id="JBFDAA010000002">
    <property type="protein sequence ID" value="KAL1139831.1"/>
    <property type="molecule type" value="Genomic_DNA"/>
</dbReference>
<evidence type="ECO:0000259" key="11">
    <source>
        <dbReference type="Pfam" id="PF02709"/>
    </source>
</evidence>
<evidence type="ECO:0000256" key="3">
    <source>
        <dbReference type="ARBA" id="ARBA00005735"/>
    </source>
</evidence>
<dbReference type="InterPro" id="IPR003859">
    <property type="entry name" value="Galactosyl_T"/>
</dbReference>
<sequence length="204" mass="23808">MSQHHVALIIPYRDRLKHLRDFVAYMHPFLQLQKLDYRIFIIEQTNRRPFNRAKLFNVGFKEAEKISDFHCYIFHDVDLIPTNVNNIYGCTQFPRHMSANIDIFEYKLPYADILGGAVAILKEQFVEVNGFSNSFFGWGGEDDDFFNRVTKNGSKICRFGPSVSKYIMLSHKKEKPSTDGLNSLKYTVVQLEMLPLYTRVLVDI</sequence>
<evidence type="ECO:0000256" key="2">
    <source>
        <dbReference type="ARBA" id="ARBA00004922"/>
    </source>
</evidence>
<keyword evidence="14" id="KW-1185">Reference proteome</keyword>
<dbReference type="Gene3D" id="3.90.550.10">
    <property type="entry name" value="Spore Coat Polysaccharide Biosynthesis Protein SpsA, Chain A"/>
    <property type="match status" value="1"/>
</dbReference>
<dbReference type="AlphaFoldDB" id="A0ABD0YV59"/>
<keyword evidence="6" id="KW-0812">Transmembrane</keyword>
<keyword evidence="9" id="KW-0472">Membrane</keyword>
<dbReference type="PANTHER" id="PTHR19300:SF57">
    <property type="entry name" value="BETA-1,4-N-ACETYLGALACTOSAMINYLTRANSFERASE"/>
    <property type="match status" value="1"/>
</dbReference>
<comment type="subcellular location">
    <subcellularLocation>
        <location evidence="1">Membrane</location>
        <topology evidence="1">Single-pass type II membrane protein</topology>
    </subcellularLocation>
</comment>
<feature type="domain" description="Galactosyltransferase N-terminal" evidence="12">
    <location>
        <begin position="2"/>
        <end position="91"/>
    </location>
</feature>
<keyword evidence="7" id="KW-0735">Signal-anchor</keyword>
<dbReference type="Pfam" id="PF13733">
    <property type="entry name" value="Glyco_transf_7N"/>
    <property type="match status" value="1"/>
</dbReference>
<keyword evidence="5" id="KW-0808">Transferase</keyword>
<keyword evidence="8" id="KW-1133">Transmembrane helix</keyword>
<evidence type="ECO:0000313" key="14">
    <source>
        <dbReference type="Proteomes" id="UP001558652"/>
    </source>
</evidence>
<evidence type="ECO:0008006" key="15">
    <source>
        <dbReference type="Google" id="ProtNLM"/>
    </source>
</evidence>
<dbReference type="PANTHER" id="PTHR19300">
    <property type="entry name" value="BETA-1,4-GALACTOSYLTRANSFERASE"/>
    <property type="match status" value="1"/>
</dbReference>
<organism evidence="13 14">
    <name type="scientific">Ranatra chinensis</name>
    <dbReference type="NCBI Taxonomy" id="642074"/>
    <lineage>
        <taxon>Eukaryota</taxon>
        <taxon>Metazoa</taxon>
        <taxon>Ecdysozoa</taxon>
        <taxon>Arthropoda</taxon>
        <taxon>Hexapoda</taxon>
        <taxon>Insecta</taxon>
        <taxon>Pterygota</taxon>
        <taxon>Neoptera</taxon>
        <taxon>Paraneoptera</taxon>
        <taxon>Hemiptera</taxon>
        <taxon>Heteroptera</taxon>
        <taxon>Panheteroptera</taxon>
        <taxon>Nepomorpha</taxon>
        <taxon>Nepidae</taxon>
        <taxon>Ranatrinae</taxon>
        <taxon>Ranatra</taxon>
    </lineage>
</organism>
<evidence type="ECO:0000256" key="4">
    <source>
        <dbReference type="ARBA" id="ARBA00022676"/>
    </source>
</evidence>
<evidence type="ECO:0000256" key="5">
    <source>
        <dbReference type="ARBA" id="ARBA00022679"/>
    </source>
</evidence>
<dbReference type="GO" id="GO:0016757">
    <property type="term" value="F:glycosyltransferase activity"/>
    <property type="evidence" value="ECO:0007669"/>
    <property type="project" value="UniProtKB-KW"/>
</dbReference>
<name>A0ABD0YV59_9HEMI</name>
<evidence type="ECO:0000256" key="8">
    <source>
        <dbReference type="ARBA" id="ARBA00022989"/>
    </source>
</evidence>
<proteinExistence type="inferred from homology"/>
<keyword evidence="10" id="KW-0325">Glycoprotein</keyword>
<reference evidence="13 14" key="1">
    <citation type="submission" date="2024-07" db="EMBL/GenBank/DDBJ databases">
        <title>Chromosome-level genome assembly of the water stick insect Ranatra chinensis (Heteroptera: Nepidae).</title>
        <authorList>
            <person name="Liu X."/>
        </authorList>
    </citation>
    <scope>NUCLEOTIDE SEQUENCE [LARGE SCALE GENOMIC DNA]</scope>
    <source>
        <strain evidence="13">Cailab_2021Rc</strain>
        <tissue evidence="13">Muscle</tissue>
    </source>
</reference>
<evidence type="ECO:0000256" key="9">
    <source>
        <dbReference type="ARBA" id="ARBA00023136"/>
    </source>
</evidence>
<dbReference type="PRINTS" id="PR02050">
    <property type="entry name" value="B14GALTRFASE"/>
</dbReference>
<evidence type="ECO:0000259" key="12">
    <source>
        <dbReference type="Pfam" id="PF13733"/>
    </source>
</evidence>
<dbReference type="InterPro" id="IPR029044">
    <property type="entry name" value="Nucleotide-diphossugar_trans"/>
</dbReference>
<feature type="domain" description="Galactosyltransferase C-terminal" evidence="11">
    <location>
        <begin position="95"/>
        <end position="172"/>
    </location>
</feature>
<dbReference type="Proteomes" id="UP001558652">
    <property type="component" value="Unassembled WGS sequence"/>
</dbReference>
<comment type="caution">
    <text evidence="13">The sequence shown here is derived from an EMBL/GenBank/DDBJ whole genome shotgun (WGS) entry which is preliminary data.</text>
</comment>
<evidence type="ECO:0000256" key="7">
    <source>
        <dbReference type="ARBA" id="ARBA00022968"/>
    </source>
</evidence>
<keyword evidence="4" id="KW-0328">Glycosyltransferase</keyword>
<dbReference type="InterPro" id="IPR027995">
    <property type="entry name" value="Galactosyl_T_N"/>
</dbReference>
<evidence type="ECO:0000313" key="13">
    <source>
        <dbReference type="EMBL" id="KAL1139831.1"/>
    </source>
</evidence>
<dbReference type="Pfam" id="PF02709">
    <property type="entry name" value="Glyco_transf_7C"/>
    <property type="match status" value="1"/>
</dbReference>
<evidence type="ECO:0000256" key="1">
    <source>
        <dbReference type="ARBA" id="ARBA00004606"/>
    </source>
</evidence>